<reference evidence="2 3" key="1">
    <citation type="submission" date="2023-07" db="EMBL/GenBank/DDBJ databases">
        <title>Genomic Encyclopedia of Type Strains, Phase IV (KMG-IV): sequencing the most valuable type-strain genomes for metagenomic binning, comparative biology and taxonomic classification.</title>
        <authorList>
            <person name="Goeker M."/>
        </authorList>
    </citation>
    <scope>NUCLEOTIDE SEQUENCE [LARGE SCALE GENOMIC DNA]</scope>
    <source>
        <strain evidence="2 3">NIO-1023</strain>
    </source>
</reference>
<dbReference type="CDD" id="cd04859">
    <property type="entry name" value="Prim_Pol"/>
    <property type="match status" value="1"/>
</dbReference>
<dbReference type="Proteomes" id="UP001232163">
    <property type="component" value="Unassembled WGS sequence"/>
</dbReference>
<organism evidence="2 3">
    <name type="scientific">Deinococcus enclensis</name>
    <dbReference type="NCBI Taxonomy" id="1049582"/>
    <lineage>
        <taxon>Bacteria</taxon>
        <taxon>Thermotogati</taxon>
        <taxon>Deinococcota</taxon>
        <taxon>Deinococci</taxon>
        <taxon>Deinococcales</taxon>
        <taxon>Deinococcaceae</taxon>
        <taxon>Deinococcus</taxon>
    </lineage>
</organism>
<gene>
    <name evidence="2" type="ORF">QO006_003632</name>
</gene>
<dbReference type="Pfam" id="PF09250">
    <property type="entry name" value="Prim-Pol"/>
    <property type="match status" value="1"/>
</dbReference>
<dbReference type="SUPFAM" id="SSF56747">
    <property type="entry name" value="Prim-pol domain"/>
    <property type="match status" value="1"/>
</dbReference>
<dbReference type="InterPro" id="IPR015330">
    <property type="entry name" value="DNA_primase/pol_bifunc_N"/>
</dbReference>
<protein>
    <recommendedName>
        <fullName evidence="1">DNA primase/polymerase bifunctional N-terminal domain-containing protein</fullName>
    </recommendedName>
</protein>
<dbReference type="EMBL" id="JAURUR010000020">
    <property type="protein sequence ID" value="MDP9766168.1"/>
    <property type="molecule type" value="Genomic_DNA"/>
</dbReference>
<name>A0ABT9MHV0_9DEIO</name>
<comment type="caution">
    <text evidence="2">The sequence shown here is derived from an EMBL/GenBank/DDBJ whole genome shotgun (WGS) entry which is preliminary data.</text>
</comment>
<keyword evidence="3" id="KW-1185">Reference proteome</keyword>
<sequence length="314" mass="34915">MYEHEPEQMFQEACARVACGLSVIPTGGGISPKAKQPHHEALKATGHFTINSEGKRRSSWKEMQRRLPRRDELEAWYLTHRARGLGIVTGQISGWVVIDVDPAGLDLLKDLGWAPHVLTPSGGAHLYLRHPGWYVASNASRAGGPLPPGFDVRGDGGYIMAPPSRNRAGPYRRTDQRRALSIEAIPEEVTVDGVTYPLRAALGLVRPAPAIKASCSPREQHSDDDQVPVWLMIDRAAEYACESRNKGAFMFGLWMNANGYLQHEALRHVEEYVGLVAHLRAGPFTLEEARQAVASAYRYDKQDPWRRQDDEHAA</sequence>
<evidence type="ECO:0000259" key="1">
    <source>
        <dbReference type="SMART" id="SM00943"/>
    </source>
</evidence>
<dbReference type="RefSeq" id="WP_307469095.1">
    <property type="nucleotide sequence ID" value="NZ_JAURUR010000020.1"/>
</dbReference>
<evidence type="ECO:0000313" key="3">
    <source>
        <dbReference type="Proteomes" id="UP001232163"/>
    </source>
</evidence>
<accession>A0ABT9MHV0</accession>
<evidence type="ECO:0000313" key="2">
    <source>
        <dbReference type="EMBL" id="MDP9766168.1"/>
    </source>
</evidence>
<dbReference type="SMART" id="SM00943">
    <property type="entry name" value="Prim-Pol"/>
    <property type="match status" value="1"/>
</dbReference>
<proteinExistence type="predicted"/>
<feature type="domain" description="DNA primase/polymerase bifunctional N-terminal" evidence="1">
    <location>
        <begin position="14"/>
        <end position="189"/>
    </location>
</feature>